<proteinExistence type="predicted"/>
<name>A0A397TJC7_9GLOM</name>
<dbReference type="Proteomes" id="UP000265703">
    <property type="component" value="Unassembled WGS sequence"/>
</dbReference>
<comment type="caution">
    <text evidence="2">The sequence shown here is derived from an EMBL/GenBank/DDBJ whole genome shotgun (WGS) entry which is preliminary data.</text>
</comment>
<evidence type="ECO:0000313" key="2">
    <source>
        <dbReference type="EMBL" id="RIA95111.1"/>
    </source>
</evidence>
<sequence>MMSRKSSFLAMIALVCCMILVGVTQSTPLVPLQKRFAGTGDVAYCDFTDNVTGRFTWTNIPGGKCRVTGQFNTGLESPDVSDYEFTLEDDSGKTIQDLTEGIRKQIHINVPGCSPYQCDFPFSLSSVKDVVGLCYVVKMKGKVIGKGVIVGV</sequence>
<evidence type="ECO:0000256" key="1">
    <source>
        <dbReference type="SAM" id="SignalP"/>
    </source>
</evidence>
<dbReference type="OrthoDB" id="2427707at2759"/>
<evidence type="ECO:0000313" key="3">
    <source>
        <dbReference type="Proteomes" id="UP000265703"/>
    </source>
</evidence>
<gene>
    <name evidence="2" type="ORF">C1645_758207</name>
</gene>
<organism evidence="2 3">
    <name type="scientific">Glomus cerebriforme</name>
    <dbReference type="NCBI Taxonomy" id="658196"/>
    <lineage>
        <taxon>Eukaryota</taxon>
        <taxon>Fungi</taxon>
        <taxon>Fungi incertae sedis</taxon>
        <taxon>Mucoromycota</taxon>
        <taxon>Glomeromycotina</taxon>
        <taxon>Glomeromycetes</taxon>
        <taxon>Glomerales</taxon>
        <taxon>Glomeraceae</taxon>
        <taxon>Glomus</taxon>
    </lineage>
</organism>
<dbReference type="AlphaFoldDB" id="A0A397TJC7"/>
<keyword evidence="1" id="KW-0732">Signal</keyword>
<feature type="signal peptide" evidence="1">
    <location>
        <begin position="1"/>
        <end position="26"/>
    </location>
</feature>
<feature type="chain" id="PRO_5017316195" evidence="1">
    <location>
        <begin position="27"/>
        <end position="152"/>
    </location>
</feature>
<reference evidence="2 3" key="1">
    <citation type="submission" date="2018-06" db="EMBL/GenBank/DDBJ databases">
        <title>Comparative genomics reveals the genomic features of Rhizophagus irregularis, R. cerebriforme, R. diaphanum and Gigaspora rosea, and their symbiotic lifestyle signature.</title>
        <authorList>
            <person name="Morin E."/>
            <person name="San Clemente H."/>
            <person name="Chen E.C.H."/>
            <person name="De La Providencia I."/>
            <person name="Hainaut M."/>
            <person name="Kuo A."/>
            <person name="Kohler A."/>
            <person name="Murat C."/>
            <person name="Tang N."/>
            <person name="Roy S."/>
            <person name="Loubradou J."/>
            <person name="Henrissat B."/>
            <person name="Grigoriev I.V."/>
            <person name="Corradi N."/>
            <person name="Roux C."/>
            <person name="Martin F.M."/>
        </authorList>
    </citation>
    <scope>NUCLEOTIDE SEQUENCE [LARGE SCALE GENOMIC DNA]</scope>
    <source>
        <strain evidence="2 3">DAOM 227022</strain>
    </source>
</reference>
<keyword evidence="3" id="KW-1185">Reference proteome</keyword>
<dbReference type="EMBL" id="QKYT01000067">
    <property type="protein sequence ID" value="RIA95111.1"/>
    <property type="molecule type" value="Genomic_DNA"/>
</dbReference>
<protein>
    <submittedName>
        <fullName evidence="2">Uncharacterized protein</fullName>
    </submittedName>
</protein>
<accession>A0A397TJC7</accession>